<proteinExistence type="predicted"/>
<name>A0A645ID97_9ZZZZ</name>
<sequence length="104" mass="12136">MNEDLDYIYDDQEGYFTCIDTMEEYFERRILPMPKYAYGTYLEPVSIDLDSILESACDDHAEGVEDNLNGVSELRKAIEKFNQDNIGVGSYYPDYKTVVKLFIY</sequence>
<dbReference type="EMBL" id="VSSQ01112432">
    <property type="protein sequence ID" value="MPN49311.1"/>
    <property type="molecule type" value="Genomic_DNA"/>
</dbReference>
<gene>
    <name evidence="1" type="ORF">SDC9_196928</name>
</gene>
<reference evidence="1" key="1">
    <citation type="submission" date="2019-08" db="EMBL/GenBank/DDBJ databases">
        <authorList>
            <person name="Kucharzyk K."/>
            <person name="Murdoch R.W."/>
            <person name="Higgins S."/>
            <person name="Loffler F."/>
        </authorList>
    </citation>
    <scope>NUCLEOTIDE SEQUENCE</scope>
</reference>
<organism evidence="1">
    <name type="scientific">bioreactor metagenome</name>
    <dbReference type="NCBI Taxonomy" id="1076179"/>
    <lineage>
        <taxon>unclassified sequences</taxon>
        <taxon>metagenomes</taxon>
        <taxon>ecological metagenomes</taxon>
    </lineage>
</organism>
<accession>A0A645ID97</accession>
<evidence type="ECO:0000313" key="1">
    <source>
        <dbReference type="EMBL" id="MPN49311.1"/>
    </source>
</evidence>
<comment type="caution">
    <text evidence="1">The sequence shown here is derived from an EMBL/GenBank/DDBJ whole genome shotgun (WGS) entry which is preliminary data.</text>
</comment>
<protein>
    <submittedName>
        <fullName evidence="1">Uncharacterized protein</fullName>
    </submittedName>
</protein>
<dbReference type="AlphaFoldDB" id="A0A645ID97"/>